<dbReference type="Gene3D" id="2.60.120.560">
    <property type="entry name" value="Exo-inulinase, domain 1"/>
    <property type="match status" value="1"/>
</dbReference>
<proteinExistence type="predicted"/>
<reference evidence="1 2" key="1">
    <citation type="submission" date="2015-04" db="EMBL/GenBank/DDBJ databases">
        <title>Complete genome of flavobacterium.</title>
        <authorList>
            <person name="Kwon Y.M."/>
            <person name="Kim S.-J."/>
        </authorList>
    </citation>
    <scope>NUCLEOTIDE SEQUENCE [LARGE SCALE GENOMIC DNA]</scope>
    <source>
        <strain evidence="1 2">DK169</strain>
    </source>
</reference>
<dbReference type="Proteomes" id="UP000050827">
    <property type="component" value="Unassembled WGS sequence"/>
</dbReference>
<dbReference type="PATRIC" id="fig|1547436.3.peg.750"/>
<organism evidence="1 2">
    <name type="scientific">Flagellimonas eckloniae</name>
    <dbReference type="NCBI Taxonomy" id="346185"/>
    <lineage>
        <taxon>Bacteria</taxon>
        <taxon>Pseudomonadati</taxon>
        <taxon>Bacteroidota</taxon>
        <taxon>Flavobacteriia</taxon>
        <taxon>Flavobacteriales</taxon>
        <taxon>Flavobacteriaceae</taxon>
        <taxon>Flagellimonas</taxon>
    </lineage>
</organism>
<dbReference type="EMBL" id="LCTZ01000002">
    <property type="protein sequence ID" value="KQC29081.1"/>
    <property type="molecule type" value="Genomic_DNA"/>
</dbReference>
<gene>
    <name evidence="1" type="ORF">AAY42_03580</name>
</gene>
<dbReference type="STRING" id="346185.AAY42_03580"/>
<evidence type="ECO:0000313" key="2">
    <source>
        <dbReference type="Proteomes" id="UP000050827"/>
    </source>
</evidence>
<dbReference type="OrthoDB" id="2634655at2"/>
<evidence type="ECO:0008006" key="3">
    <source>
        <dbReference type="Google" id="ProtNLM"/>
    </source>
</evidence>
<keyword evidence="2" id="KW-1185">Reference proteome</keyword>
<accession>A0A0Q1DJU4</accession>
<dbReference type="RefSeq" id="WP_055392632.1">
    <property type="nucleotide sequence ID" value="NZ_LCTZ01000002.1"/>
</dbReference>
<comment type="caution">
    <text evidence="1">The sequence shown here is derived from an EMBL/GenBank/DDBJ whole genome shotgun (WGS) entry which is preliminary data.</text>
</comment>
<name>A0A0Q1DJU4_9FLAO</name>
<evidence type="ECO:0000313" key="1">
    <source>
        <dbReference type="EMBL" id="KQC29081.1"/>
    </source>
</evidence>
<dbReference type="AlphaFoldDB" id="A0A0Q1DJU4"/>
<protein>
    <recommendedName>
        <fullName evidence="3">3-keto-disaccharide hydrolase domain-containing protein</fullName>
    </recommendedName>
</protein>
<sequence>MKRRSIFIPSLFISLFFTQVIVSQESIPLDTLHWKIEAKSYVLETYKDQASIYLQRGAITLKDETFLNGTIEYDIHLRENVRGFPGVHFRVNDANAEEFYIRPHQSGNPDANQATPITNGITPWQFYFGPKYSFPYHYKFDDWTHVKLVVNNDRAQVFLDYSDTPNLSWKLFHKVKAGEIRLTGGGNQALHIANISIDKEKDTLKDFMPIERKPIEGLIPNWEISDKFEESLLVDHTKLNDVIESRTWEKEIVVEEGTAANISRKVELRDGKPGNTVFAKITIHSDRPQTKLFDFGYSDRVMAILNGQPIYKGTNNFRSRDYRYLGTIGLFDAIYLDLKKGKNTLLMAVSEDFGGWLITGKFQDNSGIKIK</sequence>